<feature type="region of interest" description="Disordered" evidence="1">
    <location>
        <begin position="1"/>
        <end position="349"/>
    </location>
</feature>
<sequence>APRPILPGGPGRLHAAAGRRRRPEPAAPAHAGPDARAHAGAAGREADRPRSHGRRHRRLQSHPAGGERAAPGGRGPVAAPDGDGAHRRPHHAPDHALDQALLRSRALGAARVPGGRRRHAGRPRRRPAGRLLPPGADPRVRRAGRPAGADRPARRVHPHHPQEDPQAGIAARSRPRRDRPARPHRGDGRLPRRRARPAPGSPGGAREGRPRRPPAAPQDGPHRRPPQLQAAAVQAAQDRQDLRHRGRRRRLRHPDRPLLDHQQGGQPGLERPRPPVGGALPRPDGPRRSTGQPAEGPLAGNRQRRRHPRHRGSGLDRLARVARLHPDARPGRDRPVSARPGRHSRADQV</sequence>
<gene>
    <name evidence="2" type="ORF">AVDCRST_MAG38-48</name>
</gene>
<feature type="non-terminal residue" evidence="2">
    <location>
        <position position="349"/>
    </location>
</feature>
<feature type="compositionally biased region" description="Basic and acidic residues" evidence="1">
    <location>
        <begin position="178"/>
        <end position="190"/>
    </location>
</feature>
<protein>
    <submittedName>
        <fullName evidence="2">Conserved domain protein</fullName>
    </submittedName>
</protein>
<accession>A0A6J4R0R6</accession>
<name>A0A6J4R0R6_9ACTN</name>
<feature type="compositionally biased region" description="Basic and acidic residues" evidence="1">
    <location>
        <begin position="83"/>
        <end position="97"/>
    </location>
</feature>
<feature type="compositionally biased region" description="Basic residues" evidence="1">
    <location>
        <begin position="244"/>
        <end position="253"/>
    </location>
</feature>
<feature type="non-terminal residue" evidence="2">
    <location>
        <position position="1"/>
    </location>
</feature>
<feature type="compositionally biased region" description="Low complexity" evidence="1">
    <location>
        <begin position="27"/>
        <end position="43"/>
    </location>
</feature>
<evidence type="ECO:0000313" key="2">
    <source>
        <dbReference type="EMBL" id="CAA9460856.1"/>
    </source>
</evidence>
<evidence type="ECO:0000256" key="1">
    <source>
        <dbReference type="SAM" id="MobiDB-lite"/>
    </source>
</evidence>
<proteinExistence type="predicted"/>
<reference evidence="2" key="1">
    <citation type="submission" date="2020-02" db="EMBL/GenBank/DDBJ databases">
        <authorList>
            <person name="Meier V. D."/>
        </authorList>
    </citation>
    <scope>NUCLEOTIDE SEQUENCE</scope>
    <source>
        <strain evidence="2">AVDCRST_MAG38</strain>
    </source>
</reference>
<feature type="compositionally biased region" description="Low complexity" evidence="1">
    <location>
        <begin position="63"/>
        <end position="82"/>
    </location>
</feature>
<dbReference type="AlphaFoldDB" id="A0A6J4R0R6"/>
<organism evidence="2">
    <name type="scientific">uncultured Solirubrobacteraceae bacterium</name>
    <dbReference type="NCBI Taxonomy" id="1162706"/>
    <lineage>
        <taxon>Bacteria</taxon>
        <taxon>Bacillati</taxon>
        <taxon>Actinomycetota</taxon>
        <taxon>Thermoleophilia</taxon>
        <taxon>Solirubrobacterales</taxon>
        <taxon>Solirubrobacteraceae</taxon>
        <taxon>environmental samples</taxon>
    </lineage>
</organism>
<feature type="compositionally biased region" description="Low complexity" evidence="1">
    <location>
        <begin position="226"/>
        <end position="237"/>
    </location>
</feature>
<feature type="compositionally biased region" description="Basic residues" evidence="1">
    <location>
        <begin position="51"/>
        <end position="60"/>
    </location>
</feature>
<feature type="compositionally biased region" description="Basic residues" evidence="1">
    <location>
        <begin position="114"/>
        <end position="128"/>
    </location>
</feature>
<dbReference type="EMBL" id="CADCVJ010000001">
    <property type="protein sequence ID" value="CAA9460856.1"/>
    <property type="molecule type" value="Genomic_DNA"/>
</dbReference>
<feature type="compositionally biased region" description="Basic and acidic residues" evidence="1">
    <location>
        <begin position="313"/>
        <end position="336"/>
    </location>
</feature>
<feature type="compositionally biased region" description="Low complexity" evidence="1">
    <location>
        <begin position="100"/>
        <end position="113"/>
    </location>
</feature>
<feature type="compositionally biased region" description="Basic residues" evidence="1">
    <location>
        <begin position="302"/>
        <end position="312"/>
    </location>
</feature>